<protein>
    <recommendedName>
        <fullName evidence="3">DUF834 domain-containing protein</fullName>
    </recommendedName>
</protein>
<gene>
    <name evidence="1" type="ORF">E2562_025796</name>
</gene>
<dbReference type="AlphaFoldDB" id="A0A6G1CT24"/>
<evidence type="ECO:0008006" key="3">
    <source>
        <dbReference type="Google" id="ProtNLM"/>
    </source>
</evidence>
<organism evidence="1 2">
    <name type="scientific">Oryza meyeriana var. granulata</name>
    <dbReference type="NCBI Taxonomy" id="110450"/>
    <lineage>
        <taxon>Eukaryota</taxon>
        <taxon>Viridiplantae</taxon>
        <taxon>Streptophyta</taxon>
        <taxon>Embryophyta</taxon>
        <taxon>Tracheophyta</taxon>
        <taxon>Spermatophyta</taxon>
        <taxon>Magnoliopsida</taxon>
        <taxon>Liliopsida</taxon>
        <taxon>Poales</taxon>
        <taxon>Poaceae</taxon>
        <taxon>BOP clade</taxon>
        <taxon>Oryzoideae</taxon>
        <taxon>Oryzeae</taxon>
        <taxon>Oryzinae</taxon>
        <taxon>Oryza</taxon>
        <taxon>Oryza meyeriana</taxon>
    </lineage>
</organism>
<dbReference type="EMBL" id="SPHZ02000008">
    <property type="protein sequence ID" value="KAF0903229.1"/>
    <property type="molecule type" value="Genomic_DNA"/>
</dbReference>
<evidence type="ECO:0000313" key="1">
    <source>
        <dbReference type="EMBL" id="KAF0903229.1"/>
    </source>
</evidence>
<dbReference type="Proteomes" id="UP000479710">
    <property type="component" value="Unassembled WGS sequence"/>
</dbReference>
<sequence>MRREEVVVEEALRRRIWPARRRKGRMGEKRWWKEATVLVMVEDADLATASLERSRYGSGELAHGLGRRI</sequence>
<evidence type="ECO:0000313" key="2">
    <source>
        <dbReference type="Proteomes" id="UP000479710"/>
    </source>
</evidence>
<accession>A0A6G1CT24</accession>
<comment type="caution">
    <text evidence="1">The sequence shown here is derived from an EMBL/GenBank/DDBJ whole genome shotgun (WGS) entry which is preliminary data.</text>
</comment>
<name>A0A6G1CT24_9ORYZ</name>
<keyword evidence="2" id="KW-1185">Reference proteome</keyword>
<reference evidence="1 2" key="1">
    <citation type="submission" date="2019-11" db="EMBL/GenBank/DDBJ databases">
        <title>Whole genome sequence of Oryza granulata.</title>
        <authorList>
            <person name="Li W."/>
        </authorList>
    </citation>
    <scope>NUCLEOTIDE SEQUENCE [LARGE SCALE GENOMIC DNA]</scope>
    <source>
        <strain evidence="2">cv. Menghai</strain>
        <tissue evidence="1">Leaf</tissue>
    </source>
</reference>
<proteinExistence type="predicted"/>